<organism evidence="1">
    <name type="scientific">freshwater metagenome</name>
    <dbReference type="NCBI Taxonomy" id="449393"/>
    <lineage>
        <taxon>unclassified sequences</taxon>
        <taxon>metagenomes</taxon>
        <taxon>ecological metagenomes</taxon>
    </lineage>
</organism>
<reference evidence="1" key="1">
    <citation type="submission" date="2020-05" db="EMBL/GenBank/DDBJ databases">
        <authorList>
            <person name="Chiriac C."/>
            <person name="Salcher M."/>
            <person name="Ghai R."/>
            <person name="Kavagutti S V."/>
        </authorList>
    </citation>
    <scope>NUCLEOTIDE SEQUENCE</scope>
</reference>
<dbReference type="AntiFam" id="ANF00149">
    <property type="entry name" value="Shadow ORF (opposite cshA)"/>
</dbReference>
<protein>
    <submittedName>
        <fullName evidence="1">Unannotated protein</fullName>
    </submittedName>
</protein>
<proteinExistence type="predicted"/>
<dbReference type="AlphaFoldDB" id="A0A6J7H2J6"/>
<name>A0A6J7H2J6_9ZZZZ</name>
<gene>
    <name evidence="1" type="ORF">UFOPK3495_01752</name>
</gene>
<dbReference type="EMBL" id="CAFBMC010000160">
    <property type="protein sequence ID" value="CAB4913794.1"/>
    <property type="molecule type" value="Genomic_DNA"/>
</dbReference>
<evidence type="ECO:0000313" key="1">
    <source>
        <dbReference type="EMBL" id="CAB4913794.1"/>
    </source>
</evidence>
<sequence length="243" mass="26794">MNGSNCEAALGEIVSNFLSLALGAREDHRELATFGLQYASDHFDFVEWVGTPYMLLDCVNSFTVTAGLTCTNMCWCSHVATSQVHDLTWHRCREQHCLALGRNSRNDALNVRQETHVEHFVSFVKNECANAAQIKIATVRQVDDATWSSDNNIDAVLESFNLRLVCPTAIDGKHLDATKAASALEVSCNLQAEFTSRANHDGLWLIAITFQVNALKEWNAKAQSFTGSGLGLADDVATFESHR</sequence>
<accession>A0A6J7H2J6</accession>